<keyword evidence="3" id="KW-1185">Reference proteome</keyword>
<dbReference type="AlphaFoldDB" id="Q7P0D3"/>
<gene>
    <name evidence="2" type="ordered locus">CV_0634</name>
</gene>
<evidence type="ECO:0000313" key="3">
    <source>
        <dbReference type="Proteomes" id="UP000001424"/>
    </source>
</evidence>
<evidence type="ECO:0000256" key="1">
    <source>
        <dbReference type="SAM" id="MobiDB-lite"/>
    </source>
</evidence>
<evidence type="ECO:0000313" key="2">
    <source>
        <dbReference type="EMBL" id="AAQ58310.1"/>
    </source>
</evidence>
<protein>
    <submittedName>
        <fullName evidence="2">Uncharacterized protein</fullName>
    </submittedName>
</protein>
<feature type="compositionally biased region" description="Low complexity" evidence="1">
    <location>
        <begin position="1"/>
        <end position="17"/>
    </location>
</feature>
<accession>Q7P0D3</accession>
<reference evidence="2 3" key="1">
    <citation type="journal article" date="2003" name="Proc. Natl. Acad. Sci. U.S.A.">
        <title>The complete genome sequence of Chromobacterium violaceum reveals remarkable and exploitable bacterial adaptability.</title>
        <authorList>
            <person name="Vasconcelos A.T.R."/>
            <person name="de Almeida D.F."/>
            <person name="Almeida F.C."/>
            <person name="de Almeida L.G.P."/>
            <person name="de Almeida R."/>
            <person name="Goncalves J.A.A."/>
            <person name="Andrade E.M."/>
            <person name="Antonio R.V."/>
            <person name="Araripe J."/>
            <person name="de Araujo M.F.F."/>
            <person name="Filho S.A."/>
            <person name="Azevedo V."/>
            <person name="Batista A.J."/>
            <person name="Bataus L.A.M."/>
            <person name="Batista J.S."/>
            <person name="Belo A."/>
            <person name="vander Berg C."/>
            <person name="Blamey J."/>
            <person name="Bogo M."/>
            <person name="Bonato S."/>
            <person name="Bordignon J."/>
            <person name="Brito C.A."/>
            <person name="Brocchi M."/>
            <person name="Burity H.A."/>
            <person name="Camargo A.A."/>
            <person name="Cardoso D.D.P."/>
            <person name="Carneiro N.P."/>
            <person name="Carraro D.M."/>
            <person name="Carvalho C.M.B."/>
            <person name="Cascardo J.C.M."/>
            <person name="Cavada B.S."/>
            <person name="Chueire L.M.O."/>
            <person name="Pasa T.B.C."/>
            <person name="Duran N."/>
            <person name="Fagundes N."/>
            <person name="Falcao C.L."/>
            <person name="Fantinatti F."/>
            <person name="Farias I.P."/>
            <person name="Felipe M.S.S."/>
            <person name="Ferrari L.P."/>
            <person name="Ferro J.A."/>
            <person name="Ferro M.I.T."/>
            <person name="Franco G.R."/>
            <person name="Freitas N.S.A."/>
            <person name="Furlan L.R."/>
            <person name="Gazzinelli R.T."/>
            <person name="Gomes E.A."/>
            <person name="Goncalves P.R."/>
            <person name="Grangeiro T.B."/>
            <person name="Grattapaglia D."/>
            <person name="Grisard E.C."/>
            <person name="Guimaraes C.T."/>
            <person name="Hanna E.S."/>
            <person name="Hungria M."/>
            <person name="Jardim S.N."/>
            <person name="Laurino J."/>
            <person name="Leoi L.C.T."/>
            <person name="Fassarella L."/>
            <person name="Lima A."/>
            <person name="Loureiro M.F."/>
            <person name="Lyra M.C.P."/>
            <person name="Macedo M."/>
            <person name="Madeira H.M.F."/>
            <person name="Manfio G.P."/>
            <person name="Maranhao A.Q."/>
            <person name="Martins W.S."/>
            <person name="di Mauro S.M.Z."/>
            <person name="de Medeiros S.R.B."/>
            <person name="Meissner R.D.V."/>
            <person name="Menck C.F.M."/>
            <person name="Moreira M.A.M."/>
            <person name="Nascimento F.F."/>
            <person name="Nicolas M.F."/>
            <person name="Oliveira J.G."/>
            <person name="Oliveira S.C."/>
            <person name="Paixao R.F.C."/>
            <person name="Parente J.A."/>
            <person name="Pedrosa F.O."/>
            <person name="Pena S.J.D."/>
            <person name="Perreira J.O."/>
            <person name="Perreira M."/>
            <person name="Pinto L.S.R.C."/>
            <person name="Pinto L.S."/>
            <person name="Porto J.I.R."/>
            <person name="Potrich D.P."/>
            <person name="Neto C.E.R."/>
            <person name="Reis A.M.M."/>
            <person name="Rigo L.U."/>
            <person name="Rondinelli E."/>
            <person name="dos Santos E.B.P."/>
            <person name="Santos F.R."/>
            <person name="Schneider M.P.C."/>
            <person name="Seuanez H.N."/>
            <person name="Silva A.M.R."/>
            <person name="da Silva A.L.C."/>
            <person name="Silva D.W."/>
            <person name="Silva R."/>
            <person name="Simoes I.C."/>
            <person name="Simon D."/>
            <person name="Soares C.M.A."/>
            <person name="Soares R.B.A."/>
            <person name="Souza E.M."/>
            <person name="Souza K.R.L."/>
            <person name="Souza R.C."/>
            <person name="Steffens M.B.R."/>
            <person name="Steindel M."/>
            <person name="Teixeira S.R."/>
            <person name="Urmenyi T."/>
            <person name="Vettore A."/>
            <person name="Wassem R."/>
            <person name="Zaha A."/>
            <person name="Simpson A.J.G."/>
        </authorList>
    </citation>
    <scope>NUCLEOTIDE SEQUENCE [LARGE SCALE GENOMIC DNA]</scope>
    <source>
        <strain evidence="3">ATCC 12472 / DSM 30191 / JCM 1249 / NBRC 12614 / NCIMB 9131 / NCTC 9757</strain>
    </source>
</reference>
<feature type="region of interest" description="Disordered" evidence="1">
    <location>
        <begin position="1"/>
        <end position="31"/>
    </location>
</feature>
<dbReference type="KEGG" id="cvi:CV_0634"/>
<dbReference type="HOGENOM" id="CLU_2697925_0_0_4"/>
<dbReference type="EMBL" id="AE016825">
    <property type="protein sequence ID" value="AAQ58310.1"/>
    <property type="molecule type" value="Genomic_DNA"/>
</dbReference>
<dbReference type="Proteomes" id="UP000001424">
    <property type="component" value="Chromosome"/>
</dbReference>
<proteinExistence type="predicted"/>
<name>Q7P0D3_CHRVO</name>
<organism evidence="2 3">
    <name type="scientific">Chromobacterium violaceum (strain ATCC 12472 / DSM 30191 / JCM 1249 / CCUG 213 / NBRC 12614 / NCIMB 9131 / NCTC 9757 / MK)</name>
    <dbReference type="NCBI Taxonomy" id="243365"/>
    <lineage>
        <taxon>Bacteria</taxon>
        <taxon>Pseudomonadati</taxon>
        <taxon>Pseudomonadota</taxon>
        <taxon>Betaproteobacteria</taxon>
        <taxon>Neisseriales</taxon>
        <taxon>Chromobacteriaceae</taxon>
        <taxon>Chromobacterium</taxon>
    </lineage>
</organism>
<sequence>MAMPAASTRRAAAQVGAVRELGDQREGRRRMSSALAWTAARQQAHLAMRPDKWRFSGRQGFQENAFRSHTALR</sequence>